<gene>
    <name evidence="2" type="ORF">LDC_03252</name>
</gene>
<name>F8UGV7_9ZZZZ</name>
<proteinExistence type="predicted"/>
<dbReference type="InterPro" id="IPR006140">
    <property type="entry name" value="D-isomer_DH_NAD-bd"/>
</dbReference>
<dbReference type="GO" id="GO:0140297">
    <property type="term" value="F:DNA-binding transcription factor binding"/>
    <property type="evidence" value="ECO:0007669"/>
    <property type="project" value="TreeGrafter"/>
</dbReference>
<dbReference type="GO" id="GO:0003714">
    <property type="term" value="F:transcription corepressor activity"/>
    <property type="evidence" value="ECO:0007669"/>
    <property type="project" value="TreeGrafter"/>
</dbReference>
<protein>
    <submittedName>
        <fullName evidence="2">C-terminal binding protein 1</fullName>
    </submittedName>
</protein>
<dbReference type="SUPFAM" id="SSF51735">
    <property type="entry name" value="NAD(P)-binding Rossmann-fold domains"/>
    <property type="match status" value="1"/>
</dbReference>
<dbReference type="PANTHER" id="PTHR46029:SF7">
    <property type="entry name" value="C-TERMINAL-BINDING PROTEIN"/>
    <property type="match status" value="1"/>
</dbReference>
<dbReference type="Pfam" id="PF02826">
    <property type="entry name" value="2-Hacid_dh_C"/>
    <property type="match status" value="1"/>
</dbReference>
<dbReference type="InterPro" id="IPR036291">
    <property type="entry name" value="NAD(P)-bd_dom_sf"/>
</dbReference>
<accession>F8UGV7</accession>
<organism evidence="2">
    <name type="scientific">uncultured microorganism</name>
    <dbReference type="NCBI Taxonomy" id="358574"/>
    <lineage>
        <taxon>unclassified sequences</taxon>
        <taxon>environmental samples</taxon>
    </lineage>
</organism>
<evidence type="ECO:0000259" key="1">
    <source>
        <dbReference type="Pfam" id="PF02826"/>
    </source>
</evidence>
<dbReference type="Gene3D" id="3.40.50.720">
    <property type="entry name" value="NAD(P)-binding Rossmann-like Domain"/>
    <property type="match status" value="2"/>
</dbReference>
<dbReference type="InterPro" id="IPR051638">
    <property type="entry name" value="CTBP_dehydrogenase"/>
</dbReference>
<dbReference type="GO" id="GO:0001221">
    <property type="term" value="F:transcription coregulator binding"/>
    <property type="evidence" value="ECO:0007669"/>
    <property type="project" value="TreeGrafter"/>
</dbReference>
<sequence length="141" mass="14796">MPSGVHKAVGIERVDSLAELLQTSDLVSIHCPLTAGTRGMIGAQEIAAMKPGAFLVNTARGDIVQKAPVLSALREGRLAGAGLDVVENEPLRTAEEAATPNLIVTCHAAFCSPEGMVEMRRTSAKIARAAVTGQPVWNRVN</sequence>
<dbReference type="EMBL" id="JF805028">
    <property type="protein sequence ID" value="AEI30264.1"/>
    <property type="molecule type" value="Genomic_DNA"/>
</dbReference>
<dbReference type="PANTHER" id="PTHR46029">
    <property type="entry name" value="C-TERMINAL-BINDING PROTEIN"/>
    <property type="match status" value="1"/>
</dbReference>
<dbReference type="GO" id="GO:0003713">
    <property type="term" value="F:transcription coactivator activity"/>
    <property type="evidence" value="ECO:0007669"/>
    <property type="project" value="TreeGrafter"/>
</dbReference>
<dbReference type="GO" id="GO:0051287">
    <property type="term" value="F:NAD binding"/>
    <property type="evidence" value="ECO:0007669"/>
    <property type="project" value="InterPro"/>
</dbReference>
<dbReference type="AlphaFoldDB" id="F8UGV7"/>
<evidence type="ECO:0000313" key="2">
    <source>
        <dbReference type="EMBL" id="AEI30264.1"/>
    </source>
</evidence>
<reference evidence="2" key="1">
    <citation type="submission" date="2011-04" db="EMBL/GenBank/DDBJ databases">
        <title>Taxonomic and functional metagenomic profiling of the microbial community in the anoxic sediment of a brackish shallow lake (Laguna de Carrizo Central Spain).</title>
        <authorList>
            <consortium name="CONSOLIDER consortium CSD2007-00005"/>
            <person name="Guazzaroni M.-E."/>
            <person name="Richter M."/>
            <person name="Garcia-Salamanca A."/>
            <person name="Yarza P."/>
            <person name="Ferrer M."/>
        </authorList>
    </citation>
    <scope>NUCLEOTIDE SEQUENCE</scope>
</reference>
<feature type="domain" description="D-isomer specific 2-hydroxyacid dehydrogenase NAD-binding" evidence="1">
    <location>
        <begin position="8"/>
        <end position="109"/>
    </location>
</feature>
<dbReference type="GO" id="GO:0006357">
    <property type="term" value="P:regulation of transcription by RNA polymerase II"/>
    <property type="evidence" value="ECO:0007669"/>
    <property type="project" value="TreeGrafter"/>
</dbReference>